<comment type="subcellular location">
    <subcellularLocation>
        <location evidence="1">Cell membrane</location>
        <topology evidence="1">Multi-pass membrane protein</topology>
    </subcellularLocation>
</comment>
<feature type="transmembrane region" description="Helical" evidence="7">
    <location>
        <begin position="6"/>
        <end position="28"/>
    </location>
</feature>
<dbReference type="EMBL" id="BOPV01000001">
    <property type="protein sequence ID" value="GIL40956.1"/>
    <property type="molecule type" value="Genomic_DNA"/>
</dbReference>
<keyword evidence="5 7" id="KW-1133">Transmembrane helix</keyword>
<keyword evidence="4 7" id="KW-0812">Transmembrane</keyword>
<evidence type="ECO:0000313" key="8">
    <source>
        <dbReference type="EMBL" id="GIL40956.1"/>
    </source>
</evidence>
<feature type="transmembrane region" description="Helical" evidence="7">
    <location>
        <begin position="189"/>
        <end position="206"/>
    </location>
</feature>
<feature type="transmembrane region" description="Helical" evidence="7">
    <location>
        <begin position="40"/>
        <end position="65"/>
    </location>
</feature>
<evidence type="ECO:0000256" key="3">
    <source>
        <dbReference type="ARBA" id="ARBA00022475"/>
    </source>
</evidence>
<dbReference type="GO" id="GO:0042970">
    <property type="term" value="F:homoserine transmembrane transporter activity"/>
    <property type="evidence" value="ECO:0007669"/>
    <property type="project" value="TreeGrafter"/>
</dbReference>
<evidence type="ECO:0000256" key="1">
    <source>
        <dbReference type="ARBA" id="ARBA00004651"/>
    </source>
</evidence>
<dbReference type="PANTHER" id="PTHR30086:SF14">
    <property type="entry name" value="HOMOSERINE_HOMOSERINE LACTONE EFFLUX PROTEIN"/>
    <property type="match status" value="1"/>
</dbReference>
<comment type="similarity">
    <text evidence="2">Belongs to the Rht family.</text>
</comment>
<dbReference type="PANTHER" id="PTHR30086">
    <property type="entry name" value="ARGININE EXPORTER PROTEIN ARGO"/>
    <property type="match status" value="1"/>
</dbReference>
<keyword evidence="3" id="KW-1003">Cell membrane</keyword>
<evidence type="ECO:0000313" key="9">
    <source>
        <dbReference type="Proteomes" id="UP000681075"/>
    </source>
</evidence>
<proteinExistence type="inferred from homology"/>
<evidence type="ECO:0000256" key="4">
    <source>
        <dbReference type="ARBA" id="ARBA00022692"/>
    </source>
</evidence>
<organism evidence="8 9">
    <name type="scientific">Roseiterribacter gracilis</name>
    <dbReference type="NCBI Taxonomy" id="2812848"/>
    <lineage>
        <taxon>Bacteria</taxon>
        <taxon>Pseudomonadati</taxon>
        <taxon>Pseudomonadota</taxon>
        <taxon>Alphaproteobacteria</taxon>
        <taxon>Rhodospirillales</taxon>
        <taxon>Roseiterribacteraceae</taxon>
        <taxon>Roseiterribacter</taxon>
    </lineage>
</organism>
<reference evidence="8" key="1">
    <citation type="submission" date="2021-02" db="EMBL/GenBank/DDBJ databases">
        <title>Genome sequence of Rhodospirillales sp. strain TMPK1 isolated from soil.</title>
        <authorList>
            <person name="Nakai R."/>
            <person name="Kusada H."/>
            <person name="Tamaki H."/>
        </authorList>
    </citation>
    <scope>NUCLEOTIDE SEQUENCE</scope>
    <source>
        <strain evidence="8">TMPK1</strain>
    </source>
</reference>
<evidence type="ECO:0000256" key="7">
    <source>
        <dbReference type="SAM" id="Phobius"/>
    </source>
</evidence>
<sequence length="207" mass="21918">MRFELWSVYLLASLLASLTPGPAVLLSVSTGLAQGFGRALWTILGICIANILYLGGAGLGMGAILAASTDLFLAIRWAGAAYLIWLGIRALRAHGTRLEIGAAQTERSLRRLVGEGFLLQVTNPKAYVYVTAILPQFVEIDRPLLPQMLVITATSLAAELVVLGGYAALGGRARRMTLGEGFVGWANRGAGIVLILAGLMVVAVDWL</sequence>
<evidence type="ECO:0000256" key="2">
    <source>
        <dbReference type="ARBA" id="ARBA00007928"/>
    </source>
</evidence>
<evidence type="ECO:0000256" key="5">
    <source>
        <dbReference type="ARBA" id="ARBA00022989"/>
    </source>
</evidence>
<feature type="transmembrane region" description="Helical" evidence="7">
    <location>
        <begin position="71"/>
        <end position="88"/>
    </location>
</feature>
<keyword evidence="9" id="KW-1185">Reference proteome</keyword>
<dbReference type="PIRSF" id="PIRSF006324">
    <property type="entry name" value="LeuE"/>
    <property type="match status" value="1"/>
</dbReference>
<feature type="transmembrane region" description="Helical" evidence="7">
    <location>
        <begin position="149"/>
        <end position="169"/>
    </location>
</feature>
<comment type="caution">
    <text evidence="8">The sequence shown here is derived from an EMBL/GenBank/DDBJ whole genome shotgun (WGS) entry which is preliminary data.</text>
</comment>
<dbReference type="Pfam" id="PF01810">
    <property type="entry name" value="LysE"/>
    <property type="match status" value="1"/>
</dbReference>
<protein>
    <submittedName>
        <fullName evidence="8">Threonine transporter RhtB</fullName>
    </submittedName>
</protein>
<gene>
    <name evidence="8" type="ORF">TMPK1_31930</name>
</gene>
<accession>A0A8S8XI65</accession>
<evidence type="ECO:0000256" key="6">
    <source>
        <dbReference type="ARBA" id="ARBA00023136"/>
    </source>
</evidence>
<name>A0A8S8XI65_9PROT</name>
<dbReference type="RefSeq" id="WP_420244234.1">
    <property type="nucleotide sequence ID" value="NZ_BOPV01000001.1"/>
</dbReference>
<dbReference type="InterPro" id="IPR001123">
    <property type="entry name" value="LeuE-type"/>
</dbReference>
<dbReference type="Proteomes" id="UP000681075">
    <property type="component" value="Unassembled WGS sequence"/>
</dbReference>
<keyword evidence="6 7" id="KW-0472">Membrane</keyword>
<dbReference type="GO" id="GO:0005886">
    <property type="term" value="C:plasma membrane"/>
    <property type="evidence" value="ECO:0007669"/>
    <property type="project" value="UniProtKB-SubCell"/>
</dbReference>
<dbReference type="AlphaFoldDB" id="A0A8S8XI65"/>